<feature type="transmembrane region" description="Helical" evidence="6">
    <location>
        <begin position="137"/>
        <end position="156"/>
    </location>
</feature>
<dbReference type="GO" id="GO:0012505">
    <property type="term" value="C:endomembrane system"/>
    <property type="evidence" value="ECO:0007669"/>
    <property type="project" value="UniProtKB-SubCell"/>
</dbReference>
<keyword evidence="4 6" id="KW-0472">Membrane</keyword>
<dbReference type="InterPro" id="IPR052964">
    <property type="entry name" value="Sporulation_signal_mat"/>
</dbReference>
<evidence type="ECO:0000256" key="6">
    <source>
        <dbReference type="SAM" id="Phobius"/>
    </source>
</evidence>
<sequence length="526" mass="57315">MGDGLWVSVSEPSGTVGRYLRDCVRLDTRTLAVFRVALALLILADLLLRSRNFSTFYTDGGLVPHDLARETAPLEAPSIYLLSTEPAVTAALFVVHGLIALALLVGYRTRTATVLSFVFVVSLDLANPLVLSYADVLFAWLLLWATLLPLGERWSIDAVHADGPSRRSVASLGSALVLLQMITMYTVNGYHKTASDLWLTGEAAVLVLGLDDMTFLLGDLVRSAPTALQIGGLIWVLMLSFSSVLLLARGRLRTTLVAAFVTAHLSFALTVRIGAFAYVAIAGVVLFLQSSFWADCSRVARRFPVPTEPLETTRVRLESIARAVPRPGLGFDPNALIPWSPGDATRSLLVAVFVTVLLVSMLSAGGVVDGDASPAAEIDAATAAVVDHQTDWYVFAPEPRTTDRYYVFPAKTADGDVVDVYNDRDLSYERPADDLQRQYGTYRERFYMNSVAAPDHPDAPVRLAESICSDQSEGKNAITHLEMYLIEEEVTLETIDEPAERTREATLLSRHSCGDDEPEEIAPPPS</sequence>
<dbReference type="AlphaFoldDB" id="A0A5D5AHK8"/>
<keyword evidence="3 6" id="KW-1133">Transmembrane helix</keyword>
<dbReference type="InterPro" id="IPR053934">
    <property type="entry name" value="HTTM_dom"/>
</dbReference>
<gene>
    <name evidence="8" type="ORF">FYC77_19545</name>
</gene>
<protein>
    <submittedName>
        <fullName evidence="8">HTTM domain-containing protein</fullName>
    </submittedName>
</protein>
<evidence type="ECO:0000256" key="2">
    <source>
        <dbReference type="ARBA" id="ARBA00022692"/>
    </source>
</evidence>
<accession>A0A5D5AHK8</accession>
<feature type="domain" description="HTTM-like" evidence="7">
    <location>
        <begin position="26"/>
        <end position="292"/>
    </location>
</feature>
<dbReference type="SMART" id="SM00752">
    <property type="entry name" value="HTTM"/>
    <property type="match status" value="1"/>
</dbReference>
<feature type="transmembrane region" description="Helical" evidence="6">
    <location>
        <begin position="255"/>
        <end position="288"/>
    </location>
</feature>
<keyword evidence="9" id="KW-1185">Reference proteome</keyword>
<feature type="transmembrane region" description="Helical" evidence="6">
    <location>
        <begin position="87"/>
        <end position="107"/>
    </location>
</feature>
<name>A0A5D5AHK8_9EURY</name>
<evidence type="ECO:0000256" key="3">
    <source>
        <dbReference type="ARBA" id="ARBA00022989"/>
    </source>
</evidence>
<dbReference type="PANTHER" id="PTHR39535:SF2">
    <property type="entry name" value="HTTM DOMAIN-CONTAINING PROTEIN"/>
    <property type="match status" value="1"/>
</dbReference>
<dbReference type="PANTHER" id="PTHR39535">
    <property type="entry name" value="SPORULATION-DELAYING PROTEIN SDPB"/>
    <property type="match status" value="1"/>
</dbReference>
<proteinExistence type="predicted"/>
<comment type="subcellular location">
    <subcellularLocation>
        <location evidence="1">Endomembrane system</location>
        <topology evidence="1">Multi-pass membrane protein</topology>
    </subcellularLocation>
</comment>
<keyword evidence="2 6" id="KW-0812">Transmembrane</keyword>
<feature type="transmembrane region" description="Helical" evidence="6">
    <location>
        <begin position="168"/>
        <end position="187"/>
    </location>
</feature>
<evidence type="ECO:0000259" key="7">
    <source>
        <dbReference type="SMART" id="SM00752"/>
    </source>
</evidence>
<dbReference type="InterPro" id="IPR011020">
    <property type="entry name" value="HTTM-like"/>
</dbReference>
<dbReference type="RefSeq" id="WP_149083171.1">
    <property type="nucleotide sequence ID" value="NZ_VTAW01000052.1"/>
</dbReference>
<evidence type="ECO:0000256" key="4">
    <source>
        <dbReference type="ARBA" id="ARBA00023136"/>
    </source>
</evidence>
<feature type="transmembrane region" description="Helical" evidence="6">
    <location>
        <begin position="30"/>
        <end position="48"/>
    </location>
</feature>
<evidence type="ECO:0000256" key="1">
    <source>
        <dbReference type="ARBA" id="ARBA00004127"/>
    </source>
</evidence>
<feature type="transmembrane region" description="Helical" evidence="6">
    <location>
        <begin position="227"/>
        <end position="248"/>
    </location>
</feature>
<feature type="region of interest" description="Disordered" evidence="5">
    <location>
        <begin position="499"/>
        <end position="526"/>
    </location>
</feature>
<evidence type="ECO:0000256" key="5">
    <source>
        <dbReference type="SAM" id="MobiDB-lite"/>
    </source>
</evidence>
<dbReference type="Pfam" id="PF05090">
    <property type="entry name" value="HTTM"/>
    <property type="match status" value="1"/>
</dbReference>
<organism evidence="8 9">
    <name type="scientific">Natrialba swarupiae</name>
    <dbReference type="NCBI Taxonomy" id="2448032"/>
    <lineage>
        <taxon>Archaea</taxon>
        <taxon>Methanobacteriati</taxon>
        <taxon>Methanobacteriota</taxon>
        <taxon>Stenosarchaea group</taxon>
        <taxon>Halobacteria</taxon>
        <taxon>Halobacteriales</taxon>
        <taxon>Natrialbaceae</taxon>
        <taxon>Natrialba</taxon>
    </lineage>
</organism>
<dbReference type="Proteomes" id="UP000324104">
    <property type="component" value="Unassembled WGS sequence"/>
</dbReference>
<comment type="caution">
    <text evidence="8">The sequence shown here is derived from an EMBL/GenBank/DDBJ whole genome shotgun (WGS) entry which is preliminary data.</text>
</comment>
<reference evidence="8 9" key="1">
    <citation type="submission" date="2019-08" db="EMBL/GenBank/DDBJ databases">
        <title>Archaea genome.</title>
        <authorList>
            <person name="Kajale S."/>
            <person name="Shouche Y."/>
            <person name="Deshpande N."/>
            <person name="Sharma A."/>
        </authorList>
    </citation>
    <scope>NUCLEOTIDE SEQUENCE [LARGE SCALE GENOMIC DNA]</scope>
    <source>
        <strain evidence="8 9">ESP3B_9</strain>
    </source>
</reference>
<evidence type="ECO:0000313" key="8">
    <source>
        <dbReference type="EMBL" id="TYT60317.1"/>
    </source>
</evidence>
<dbReference type="EMBL" id="VTAW01000052">
    <property type="protein sequence ID" value="TYT60317.1"/>
    <property type="molecule type" value="Genomic_DNA"/>
</dbReference>
<evidence type="ECO:0000313" key="9">
    <source>
        <dbReference type="Proteomes" id="UP000324104"/>
    </source>
</evidence>